<dbReference type="InterPro" id="IPR012292">
    <property type="entry name" value="Globin/Proto"/>
</dbReference>
<dbReference type="CDD" id="cd08916">
    <property type="entry name" value="TrHb3_P"/>
    <property type="match status" value="1"/>
</dbReference>
<dbReference type="SUPFAM" id="SSF46458">
    <property type="entry name" value="Globin-like"/>
    <property type="match status" value="1"/>
</dbReference>
<protein>
    <submittedName>
        <fullName evidence="1">Truncated hemoglobin Ctb</fullName>
    </submittedName>
</protein>
<dbReference type="InterPro" id="IPR009050">
    <property type="entry name" value="Globin-like_sf"/>
</dbReference>
<proteinExistence type="predicted"/>
<dbReference type="Proteomes" id="UP001501456">
    <property type="component" value="Unassembled WGS sequence"/>
</dbReference>
<organism evidence="1 2">
    <name type="scientific">Corallibacter vietnamensis</name>
    <dbReference type="NCBI Taxonomy" id="904130"/>
    <lineage>
        <taxon>Bacteria</taxon>
        <taxon>Pseudomonadati</taxon>
        <taxon>Bacteroidota</taxon>
        <taxon>Flavobacteriia</taxon>
        <taxon>Flavobacteriales</taxon>
        <taxon>Flavobacteriaceae</taxon>
        <taxon>Corallibacter</taxon>
    </lineage>
</organism>
<reference evidence="2" key="1">
    <citation type="journal article" date="2019" name="Int. J. Syst. Evol. Microbiol.">
        <title>The Global Catalogue of Microorganisms (GCM) 10K type strain sequencing project: providing services to taxonomists for standard genome sequencing and annotation.</title>
        <authorList>
            <consortium name="The Broad Institute Genomics Platform"/>
            <consortium name="The Broad Institute Genome Sequencing Center for Infectious Disease"/>
            <person name="Wu L."/>
            <person name="Ma J."/>
        </authorList>
    </citation>
    <scope>NUCLEOTIDE SEQUENCE [LARGE SCALE GENOMIC DNA]</scope>
    <source>
        <strain evidence="2">JCM 17525</strain>
    </source>
</reference>
<name>A0ABP7HAX9_9FLAO</name>
<dbReference type="RefSeq" id="WP_344730053.1">
    <property type="nucleotide sequence ID" value="NZ_BAABBI010000002.1"/>
</dbReference>
<dbReference type="EMBL" id="BAABBI010000002">
    <property type="protein sequence ID" value="GAA3787475.1"/>
    <property type="molecule type" value="Genomic_DNA"/>
</dbReference>
<evidence type="ECO:0000313" key="2">
    <source>
        <dbReference type="Proteomes" id="UP001501456"/>
    </source>
</evidence>
<sequence>MTKTDIDTRADVYKLVSTFYEKVRKDDVLGPFFNRVITDWDSHIEHLTTFWETSLFMTRKLEKKYQGNPLEVHVKVDKENNNTISELHFGIWLNLWLQTIDELFVGDVAENAKRRARKMGTFLYLNIFQARQTTPKS</sequence>
<dbReference type="Gene3D" id="1.10.490.10">
    <property type="entry name" value="Globins"/>
    <property type="match status" value="1"/>
</dbReference>
<keyword evidence="2" id="KW-1185">Reference proteome</keyword>
<comment type="caution">
    <text evidence="1">The sequence shown here is derived from an EMBL/GenBank/DDBJ whole genome shotgun (WGS) entry which is preliminary data.</text>
</comment>
<evidence type="ECO:0000313" key="1">
    <source>
        <dbReference type="EMBL" id="GAA3787475.1"/>
    </source>
</evidence>
<accession>A0ABP7HAX9</accession>
<gene>
    <name evidence="1" type="primary">ctb</name>
    <name evidence="1" type="ORF">GCM10022271_19990</name>
</gene>